<evidence type="ECO:0000313" key="3">
    <source>
        <dbReference type="EMBL" id="GLB38294.1"/>
    </source>
</evidence>
<feature type="transmembrane region" description="Helical" evidence="1">
    <location>
        <begin position="6"/>
        <end position="29"/>
    </location>
</feature>
<name>A0A9P3PMS2_LYOSH</name>
<comment type="caution">
    <text evidence="3">The sequence shown here is derived from an EMBL/GenBank/DDBJ whole genome shotgun (WGS) entry which is preliminary data.</text>
</comment>
<keyword evidence="4" id="KW-1185">Reference proteome</keyword>
<protein>
    <recommendedName>
        <fullName evidence="2">DUF6534 domain-containing protein</fullName>
    </recommendedName>
</protein>
<dbReference type="EMBL" id="BRPK01000005">
    <property type="protein sequence ID" value="GLB38294.1"/>
    <property type="molecule type" value="Genomic_DNA"/>
</dbReference>
<dbReference type="Proteomes" id="UP001063166">
    <property type="component" value="Unassembled WGS sequence"/>
</dbReference>
<dbReference type="Pfam" id="PF20152">
    <property type="entry name" value="DUF6534"/>
    <property type="match status" value="1"/>
</dbReference>
<dbReference type="AlphaFoldDB" id="A0A9P3PMS2"/>
<gene>
    <name evidence="3" type="ORF">LshimejAT787_0501590</name>
</gene>
<dbReference type="OrthoDB" id="2562493at2759"/>
<dbReference type="PANTHER" id="PTHR40465:SF1">
    <property type="entry name" value="DUF6534 DOMAIN-CONTAINING PROTEIN"/>
    <property type="match status" value="1"/>
</dbReference>
<feature type="transmembrane region" description="Helical" evidence="1">
    <location>
        <begin position="41"/>
        <end position="66"/>
    </location>
</feature>
<feature type="transmembrane region" description="Helical" evidence="1">
    <location>
        <begin position="86"/>
        <end position="108"/>
    </location>
</feature>
<keyword evidence="1" id="KW-0812">Transmembrane</keyword>
<feature type="transmembrane region" description="Helical" evidence="1">
    <location>
        <begin position="115"/>
        <end position="138"/>
    </location>
</feature>
<evidence type="ECO:0000313" key="4">
    <source>
        <dbReference type="Proteomes" id="UP001063166"/>
    </source>
</evidence>
<evidence type="ECO:0000259" key="2">
    <source>
        <dbReference type="Pfam" id="PF20152"/>
    </source>
</evidence>
<reference evidence="3" key="1">
    <citation type="submission" date="2022-07" db="EMBL/GenBank/DDBJ databases">
        <title>The genome of Lyophyllum shimeji provides insight into the initial evolution of ectomycorrhizal fungal genome.</title>
        <authorList>
            <person name="Kobayashi Y."/>
            <person name="Shibata T."/>
            <person name="Hirakawa H."/>
            <person name="Shigenobu S."/>
            <person name="Nishiyama T."/>
            <person name="Yamada A."/>
            <person name="Hasebe M."/>
            <person name="Kawaguchi M."/>
        </authorList>
    </citation>
    <scope>NUCLEOTIDE SEQUENCE</scope>
    <source>
        <strain evidence="3">AT787</strain>
    </source>
</reference>
<dbReference type="InterPro" id="IPR045339">
    <property type="entry name" value="DUF6534"/>
</dbReference>
<accession>A0A9P3PMS2</accession>
<sequence length="322" mass="35935">MGDVDLSFGAYLLGAFLNTYFYGLVTFQYMSYHGTKFGDPWYIRALVFFLFSRDTADSVAIVRMAWIYSLQLYRHPEAVPNMTWLYAWTNASFSITALVVQTFLAYRIYRLKGSIIAFSFTCLLSVVSFFLGIIITIFLTRLEKVAEAVDFETVTIVWQSFETGVDWINAGTLTIILLRSRNGLRGSNELISRLIRVSLQTGLLPTICTTVSLILFMRYPNTQLFGTIGLPLGRMYSATIMDTLLVRQKLREIARGRATATSTIWKLGSLPGAHSFPSISRNTGRDCQLVANRSAAGVDLDIPSGDFSDVEAASNDVHLTPA</sequence>
<keyword evidence="1" id="KW-1133">Transmembrane helix</keyword>
<proteinExistence type="predicted"/>
<dbReference type="PANTHER" id="PTHR40465">
    <property type="entry name" value="CHROMOSOME 1, WHOLE GENOME SHOTGUN SEQUENCE"/>
    <property type="match status" value="1"/>
</dbReference>
<evidence type="ECO:0000256" key="1">
    <source>
        <dbReference type="SAM" id="Phobius"/>
    </source>
</evidence>
<feature type="domain" description="DUF6534" evidence="2">
    <location>
        <begin position="164"/>
        <end position="248"/>
    </location>
</feature>
<organism evidence="3 4">
    <name type="scientific">Lyophyllum shimeji</name>
    <name type="common">Hon-shimeji</name>
    <name type="synonym">Tricholoma shimeji</name>
    <dbReference type="NCBI Taxonomy" id="47721"/>
    <lineage>
        <taxon>Eukaryota</taxon>
        <taxon>Fungi</taxon>
        <taxon>Dikarya</taxon>
        <taxon>Basidiomycota</taxon>
        <taxon>Agaricomycotina</taxon>
        <taxon>Agaricomycetes</taxon>
        <taxon>Agaricomycetidae</taxon>
        <taxon>Agaricales</taxon>
        <taxon>Tricholomatineae</taxon>
        <taxon>Lyophyllaceae</taxon>
        <taxon>Lyophyllum</taxon>
    </lineage>
</organism>
<keyword evidence="1" id="KW-0472">Membrane</keyword>